<keyword evidence="4 9" id="KW-0540">Nuclease</keyword>
<gene>
    <name evidence="9" type="primary">ybeY</name>
    <name evidence="10" type="ORF">SAMN02745784_00169</name>
</gene>
<keyword evidence="3 9" id="KW-0698">rRNA processing</keyword>
<evidence type="ECO:0000313" key="11">
    <source>
        <dbReference type="Proteomes" id="UP000184114"/>
    </source>
</evidence>
<evidence type="ECO:0000256" key="6">
    <source>
        <dbReference type="ARBA" id="ARBA00022759"/>
    </source>
</evidence>
<evidence type="ECO:0000256" key="1">
    <source>
        <dbReference type="ARBA" id="ARBA00010875"/>
    </source>
</evidence>
<dbReference type="GO" id="GO:0006364">
    <property type="term" value="P:rRNA processing"/>
    <property type="evidence" value="ECO:0007669"/>
    <property type="project" value="UniProtKB-UniRule"/>
</dbReference>
<sequence length="154" mass="18200">MDIYIDNRQDKVQIEEEINIIIEKVAREVLSLENMSLDYEISVSFVDNREIRELNKEYRGVDKDTDVLSFPIDDEFDLEGPILLGDIIISLEKALEQSKDFGHSLYREVAYLTAHSIFHLLGYDHMEEDEKNIMREKEKEIMKKLRIFKDNKGE</sequence>
<comment type="subcellular location">
    <subcellularLocation>
        <location evidence="9">Cytoplasm</location>
    </subcellularLocation>
</comment>
<dbReference type="HAMAP" id="MF_00009">
    <property type="entry name" value="Endoribonucl_YbeY"/>
    <property type="match status" value="1"/>
</dbReference>
<keyword evidence="11" id="KW-1185">Reference proteome</keyword>
<comment type="cofactor">
    <cofactor evidence="9">
        <name>Zn(2+)</name>
        <dbReference type="ChEBI" id="CHEBI:29105"/>
    </cofactor>
    <text evidence="9">Binds 1 zinc ion.</text>
</comment>
<dbReference type="Proteomes" id="UP000184114">
    <property type="component" value="Unassembled WGS sequence"/>
</dbReference>
<feature type="binding site" evidence="9">
    <location>
        <position position="115"/>
    </location>
    <ligand>
        <name>Zn(2+)</name>
        <dbReference type="ChEBI" id="CHEBI:29105"/>
        <note>catalytic</note>
    </ligand>
</feature>
<evidence type="ECO:0000256" key="3">
    <source>
        <dbReference type="ARBA" id="ARBA00022552"/>
    </source>
</evidence>
<dbReference type="GeneID" id="90994863"/>
<dbReference type="GO" id="GO:0004521">
    <property type="term" value="F:RNA endonuclease activity"/>
    <property type="evidence" value="ECO:0007669"/>
    <property type="project" value="UniProtKB-UniRule"/>
</dbReference>
<dbReference type="GO" id="GO:0005737">
    <property type="term" value="C:cytoplasm"/>
    <property type="evidence" value="ECO:0007669"/>
    <property type="project" value="UniProtKB-SubCell"/>
</dbReference>
<feature type="binding site" evidence="9">
    <location>
        <position position="119"/>
    </location>
    <ligand>
        <name>Zn(2+)</name>
        <dbReference type="ChEBI" id="CHEBI:29105"/>
        <note>catalytic</note>
    </ligand>
</feature>
<dbReference type="InterPro" id="IPR023091">
    <property type="entry name" value="MetalPrtase_cat_dom_sf_prd"/>
</dbReference>
<dbReference type="EMBL" id="FQTY01000001">
    <property type="protein sequence ID" value="SHE28643.1"/>
    <property type="molecule type" value="Genomic_DNA"/>
</dbReference>
<dbReference type="Pfam" id="PF02130">
    <property type="entry name" value="YbeY"/>
    <property type="match status" value="1"/>
</dbReference>
<reference evidence="11" key="1">
    <citation type="submission" date="2016-11" db="EMBL/GenBank/DDBJ databases">
        <authorList>
            <person name="Varghese N."/>
            <person name="Submissions S."/>
        </authorList>
    </citation>
    <scope>NUCLEOTIDE SEQUENCE [LARGE SCALE GENOMIC DNA]</scope>
    <source>
        <strain evidence="11">DSM 18095</strain>
    </source>
</reference>
<dbReference type="GO" id="GO:0004222">
    <property type="term" value="F:metalloendopeptidase activity"/>
    <property type="evidence" value="ECO:0007669"/>
    <property type="project" value="InterPro"/>
</dbReference>
<dbReference type="InterPro" id="IPR002036">
    <property type="entry name" value="YbeY"/>
</dbReference>
<accession>A0A1M4S8U5</accession>
<proteinExistence type="inferred from homology"/>
<dbReference type="Gene3D" id="3.40.390.30">
    <property type="entry name" value="Metalloproteases ('zincins'), catalytic domain"/>
    <property type="match status" value="1"/>
</dbReference>
<comment type="similarity">
    <text evidence="1 9">Belongs to the endoribonuclease YbeY family.</text>
</comment>
<keyword evidence="2 9" id="KW-0690">Ribosome biogenesis</keyword>
<evidence type="ECO:0000256" key="8">
    <source>
        <dbReference type="ARBA" id="ARBA00022833"/>
    </source>
</evidence>
<dbReference type="PANTHER" id="PTHR46986">
    <property type="entry name" value="ENDORIBONUCLEASE YBEY, CHLOROPLASTIC"/>
    <property type="match status" value="1"/>
</dbReference>
<dbReference type="SUPFAM" id="SSF55486">
    <property type="entry name" value="Metalloproteases ('zincins'), catalytic domain"/>
    <property type="match status" value="1"/>
</dbReference>
<evidence type="ECO:0000256" key="9">
    <source>
        <dbReference type="HAMAP-Rule" id="MF_00009"/>
    </source>
</evidence>
<dbReference type="RefSeq" id="WP_072971806.1">
    <property type="nucleotide sequence ID" value="NZ_FQTY01000001.1"/>
</dbReference>
<evidence type="ECO:0000313" key="10">
    <source>
        <dbReference type="EMBL" id="SHE28643.1"/>
    </source>
</evidence>
<dbReference type="EC" id="3.1.-.-" evidence="9"/>
<evidence type="ECO:0000256" key="4">
    <source>
        <dbReference type="ARBA" id="ARBA00022722"/>
    </source>
</evidence>
<dbReference type="STRING" id="1123404.SAMN02745784_00169"/>
<evidence type="ECO:0000256" key="7">
    <source>
        <dbReference type="ARBA" id="ARBA00022801"/>
    </source>
</evidence>
<keyword evidence="7 9" id="KW-0378">Hydrolase</keyword>
<protein>
    <recommendedName>
        <fullName evidence="9">Endoribonuclease YbeY</fullName>
        <ecNumber evidence="9">3.1.-.-</ecNumber>
    </recommendedName>
</protein>
<dbReference type="AlphaFoldDB" id="A0A1M4S8U5"/>
<dbReference type="GO" id="GO:0008270">
    <property type="term" value="F:zinc ion binding"/>
    <property type="evidence" value="ECO:0007669"/>
    <property type="project" value="UniProtKB-UniRule"/>
</dbReference>
<keyword evidence="9" id="KW-0963">Cytoplasm</keyword>
<comment type="function">
    <text evidence="9">Single strand-specific metallo-endoribonuclease involved in late-stage 70S ribosome quality control and in maturation of the 3' terminus of the 16S rRNA.</text>
</comment>
<keyword evidence="6 9" id="KW-0255">Endonuclease</keyword>
<keyword evidence="5 9" id="KW-0479">Metal-binding</keyword>
<evidence type="ECO:0000256" key="2">
    <source>
        <dbReference type="ARBA" id="ARBA00022517"/>
    </source>
</evidence>
<dbReference type="NCBIfam" id="TIGR00043">
    <property type="entry name" value="rRNA maturation RNase YbeY"/>
    <property type="match status" value="1"/>
</dbReference>
<feature type="binding site" evidence="9">
    <location>
        <position position="125"/>
    </location>
    <ligand>
        <name>Zn(2+)</name>
        <dbReference type="ChEBI" id="CHEBI:29105"/>
        <note>catalytic</note>
    </ligand>
</feature>
<keyword evidence="8 9" id="KW-0862">Zinc</keyword>
<dbReference type="PANTHER" id="PTHR46986:SF1">
    <property type="entry name" value="ENDORIBONUCLEASE YBEY, CHLOROPLASTIC"/>
    <property type="match status" value="1"/>
</dbReference>
<organism evidence="10 11">
    <name type="scientific">Tissierella praeacuta DSM 18095</name>
    <dbReference type="NCBI Taxonomy" id="1123404"/>
    <lineage>
        <taxon>Bacteria</taxon>
        <taxon>Bacillati</taxon>
        <taxon>Bacillota</taxon>
        <taxon>Tissierellia</taxon>
        <taxon>Tissierellales</taxon>
        <taxon>Tissierellaceae</taxon>
        <taxon>Tissierella</taxon>
    </lineage>
</organism>
<name>A0A1M4S8U5_9FIRM</name>
<evidence type="ECO:0000256" key="5">
    <source>
        <dbReference type="ARBA" id="ARBA00022723"/>
    </source>
</evidence>